<dbReference type="InterPro" id="IPR050834">
    <property type="entry name" value="Glycosyltransf_2"/>
</dbReference>
<dbReference type="PANTHER" id="PTHR43685">
    <property type="entry name" value="GLYCOSYLTRANSFERASE"/>
    <property type="match status" value="1"/>
</dbReference>
<gene>
    <name evidence="5" type="ORF">CPZ25_002285</name>
</gene>
<evidence type="ECO:0000256" key="1">
    <source>
        <dbReference type="ARBA" id="ARBA00006739"/>
    </source>
</evidence>
<sequence length="273" mass="32251">MSDQQFSVLMSVYKNDIPEYFKQALDSVINQTIIPSEIILVVDGPIPVEIKNIISKYKNNIVRPVFLKENVGLGNALKIGMQHCNYDLIARMDSDDISVHDRFEKQLQAFVNHSELSIVGGMIDEFENDPDKPVCKRVLPTEDVQIKKFMKHRCPFNHQTVMFKKQEVLNAGGYQEWHYSEDYYLWVRMYESGCRFKNIDQVLVHMRIGEGMYNRRGGKKYFKSQAKLFEYMKKENIISYPHYLKNIIERYIGQVLMPVNIRTYLYQRVLRQK</sequence>
<evidence type="ECO:0000313" key="6">
    <source>
        <dbReference type="Proteomes" id="UP000218387"/>
    </source>
</evidence>
<keyword evidence="6" id="KW-1185">Reference proteome</keyword>
<organism evidence="5 6">
    <name type="scientific">Eubacterium maltosivorans</name>
    <dbReference type="NCBI Taxonomy" id="2041044"/>
    <lineage>
        <taxon>Bacteria</taxon>
        <taxon>Bacillati</taxon>
        <taxon>Bacillota</taxon>
        <taxon>Clostridia</taxon>
        <taxon>Eubacteriales</taxon>
        <taxon>Eubacteriaceae</taxon>
        <taxon>Eubacterium</taxon>
    </lineage>
</organism>
<dbReference type="AlphaFoldDB" id="A0A4P9C472"/>
<dbReference type="SUPFAM" id="SSF53448">
    <property type="entry name" value="Nucleotide-diphospho-sugar transferases"/>
    <property type="match status" value="1"/>
</dbReference>
<reference evidence="5 6" key="1">
    <citation type="submission" date="2018-05" db="EMBL/GenBank/DDBJ databases">
        <title>Genome comparison of Eubacterium sp.</title>
        <authorList>
            <person name="Feng Y."/>
            <person name="Sanchez-Andrea I."/>
            <person name="Stams A.J.M."/>
            <person name="De Vos W.M."/>
        </authorList>
    </citation>
    <scope>NUCLEOTIDE SEQUENCE [LARGE SCALE GENOMIC DNA]</scope>
    <source>
        <strain evidence="5 6">YI</strain>
    </source>
</reference>
<dbReference type="PANTHER" id="PTHR43685:SF5">
    <property type="entry name" value="GLYCOSYLTRANSFERASE EPSE-RELATED"/>
    <property type="match status" value="1"/>
</dbReference>
<dbReference type="Gene3D" id="3.90.550.10">
    <property type="entry name" value="Spore Coat Polysaccharide Biosynthesis Protein SpsA, Chain A"/>
    <property type="match status" value="1"/>
</dbReference>
<evidence type="ECO:0000313" key="5">
    <source>
        <dbReference type="EMBL" id="QCT70188.1"/>
    </source>
</evidence>
<proteinExistence type="inferred from homology"/>
<evidence type="ECO:0000259" key="4">
    <source>
        <dbReference type="Pfam" id="PF00535"/>
    </source>
</evidence>
<dbReference type="InterPro" id="IPR029044">
    <property type="entry name" value="Nucleotide-diphossugar_trans"/>
</dbReference>
<name>A0A4P9C472_EUBML</name>
<keyword evidence="2" id="KW-0328">Glycosyltransferase</keyword>
<dbReference type="EMBL" id="CP029487">
    <property type="protein sequence ID" value="QCT70188.1"/>
    <property type="molecule type" value="Genomic_DNA"/>
</dbReference>
<dbReference type="Proteomes" id="UP000218387">
    <property type="component" value="Chromosome"/>
</dbReference>
<dbReference type="KEGG" id="emt:CPZ25_002285"/>
<evidence type="ECO:0000256" key="3">
    <source>
        <dbReference type="ARBA" id="ARBA00022679"/>
    </source>
</evidence>
<accession>A0A4P9C472</accession>
<evidence type="ECO:0000256" key="2">
    <source>
        <dbReference type="ARBA" id="ARBA00022676"/>
    </source>
</evidence>
<dbReference type="InterPro" id="IPR001173">
    <property type="entry name" value="Glyco_trans_2-like"/>
</dbReference>
<keyword evidence="3" id="KW-0808">Transferase</keyword>
<dbReference type="RefSeq" id="WP_096920833.1">
    <property type="nucleotide sequence ID" value="NZ_CP029487.1"/>
</dbReference>
<comment type="similarity">
    <text evidence="1">Belongs to the glycosyltransferase 2 family.</text>
</comment>
<feature type="domain" description="Glycosyltransferase 2-like" evidence="4">
    <location>
        <begin position="7"/>
        <end position="163"/>
    </location>
</feature>
<protein>
    <recommendedName>
        <fullName evidence="4">Glycosyltransferase 2-like domain-containing protein</fullName>
    </recommendedName>
</protein>
<dbReference type="GO" id="GO:0016757">
    <property type="term" value="F:glycosyltransferase activity"/>
    <property type="evidence" value="ECO:0007669"/>
    <property type="project" value="UniProtKB-KW"/>
</dbReference>
<dbReference type="Pfam" id="PF00535">
    <property type="entry name" value="Glycos_transf_2"/>
    <property type="match status" value="1"/>
</dbReference>